<evidence type="ECO:0000313" key="1">
    <source>
        <dbReference type="EMBL" id="MFC3627295.1"/>
    </source>
</evidence>
<comment type="caution">
    <text evidence="1">The sequence shown here is derived from an EMBL/GenBank/DDBJ whole genome shotgun (WGS) entry which is preliminary data.</text>
</comment>
<proteinExistence type="predicted"/>
<dbReference type="Gene3D" id="3.40.190.10">
    <property type="entry name" value="Periplasmic binding protein-like II"/>
    <property type="match status" value="2"/>
</dbReference>
<evidence type="ECO:0000313" key="2">
    <source>
        <dbReference type="Proteomes" id="UP001595636"/>
    </source>
</evidence>
<name>A0ABV7TX56_9NEIS</name>
<dbReference type="EMBL" id="JBHRYH010000045">
    <property type="protein sequence ID" value="MFC3627295.1"/>
    <property type="molecule type" value="Genomic_DNA"/>
</dbReference>
<reference evidence="2" key="1">
    <citation type="journal article" date="2019" name="Int. J. Syst. Evol. Microbiol.">
        <title>The Global Catalogue of Microorganisms (GCM) 10K type strain sequencing project: providing services to taxonomists for standard genome sequencing and annotation.</title>
        <authorList>
            <consortium name="The Broad Institute Genomics Platform"/>
            <consortium name="The Broad Institute Genome Sequencing Center for Infectious Disease"/>
            <person name="Wu L."/>
            <person name="Ma J."/>
        </authorList>
    </citation>
    <scope>NUCLEOTIDE SEQUENCE [LARGE SCALE GENOMIC DNA]</scope>
    <source>
        <strain evidence="2">KCTC 42195</strain>
    </source>
</reference>
<dbReference type="Proteomes" id="UP001595636">
    <property type="component" value="Unassembled WGS sequence"/>
</dbReference>
<accession>A0ABV7TX56</accession>
<keyword evidence="2" id="KW-1185">Reference proteome</keyword>
<dbReference type="SUPFAM" id="SSF53850">
    <property type="entry name" value="Periplasmic binding protein-like II"/>
    <property type="match status" value="1"/>
</dbReference>
<gene>
    <name evidence="1" type="ORF">ACFOKJ_14345</name>
</gene>
<organism evidence="1 2">
    <name type="scientific">Vogesella amnigena</name>
    <dbReference type="NCBI Taxonomy" id="1507449"/>
    <lineage>
        <taxon>Bacteria</taxon>
        <taxon>Pseudomonadati</taxon>
        <taxon>Pseudomonadota</taxon>
        <taxon>Betaproteobacteria</taxon>
        <taxon>Neisseriales</taxon>
        <taxon>Chromobacteriaceae</taxon>
        <taxon>Vogesella</taxon>
    </lineage>
</organism>
<sequence>MAALQSSLPAAQNGLSFYETVVCLAKALRHGCCWFRWEIAMLQRWFQVACLHQFACLLAMCWVAAGPASAAVRTVTMFNTYQGPPFVINESAGIAPALLRFLNTQLQGKYRFELFNLPRERLRLAYLTRGRAFDGVVMLMAPQFVDDPEMTRFLWTRPLFEDYNVLVFRRGEMAAIKTLTELKGKTFAQVLGHRYGKLDAMVTSGELPVEITSSELSNLHMVALRRADFTQMNSLFFLYLRARPELQTADFSALPVPESPAFQRRILVGKGNPELFRLIDAALAKLPCDAGWLKVQKDIGFNAIGCKEVPKPGRP</sequence>
<protein>
    <submittedName>
        <fullName evidence="1">Substrate-binding periplasmic protein</fullName>
    </submittedName>
</protein>
<dbReference type="RefSeq" id="WP_390280800.1">
    <property type="nucleotide sequence ID" value="NZ_JBHRYH010000045.1"/>
</dbReference>